<name>A0A060T7A9_BLAAD</name>
<dbReference type="AlphaFoldDB" id="A0A060T7A9"/>
<reference evidence="3" key="2">
    <citation type="submission" date="2014-06" db="EMBL/GenBank/DDBJ databases">
        <title>The complete genome of Blastobotrys (Arxula) adeninivorans LS3 - a yeast of biotechnological interest.</title>
        <authorList>
            <person name="Kunze G."/>
            <person name="Gaillardin C."/>
            <person name="Czernicka M."/>
            <person name="Durrens P."/>
            <person name="Martin T."/>
            <person name="Boer E."/>
            <person name="Gabaldon T."/>
            <person name="Cruz J."/>
            <person name="Talla E."/>
            <person name="Marck C."/>
            <person name="Goffeau A."/>
            <person name="Barbe V."/>
            <person name="Baret P."/>
            <person name="Baronian K."/>
            <person name="Beier S."/>
            <person name="Bleykasten C."/>
            <person name="Bode R."/>
            <person name="Casaregola S."/>
            <person name="Despons L."/>
            <person name="Fairhead C."/>
            <person name="Giersberg M."/>
            <person name="Gierski P."/>
            <person name="Hahnel U."/>
            <person name="Hartmann A."/>
            <person name="Jankowska D."/>
            <person name="Jubin C."/>
            <person name="Jung P."/>
            <person name="Lafontaine I."/>
            <person name="Leh-Louis V."/>
            <person name="Lemaire M."/>
            <person name="Marcet-Houben M."/>
            <person name="Mascher M."/>
            <person name="Morel G."/>
            <person name="Richard G.-F."/>
            <person name="Riechen J."/>
            <person name="Sacerdot C."/>
            <person name="Sarkar A."/>
            <person name="Savel G."/>
            <person name="Schacherer J."/>
            <person name="Sherman D."/>
            <person name="Straub M.-L."/>
            <person name="Stein N."/>
            <person name="Thierry A."/>
            <person name="Trautwein-Schult A."/>
            <person name="Westhof E."/>
            <person name="Worch S."/>
            <person name="Dujon B."/>
            <person name="Souciet J.-L."/>
            <person name="Wincker P."/>
            <person name="Scholz U."/>
            <person name="Neuveglise N."/>
        </authorList>
    </citation>
    <scope>NUCLEOTIDE SEQUENCE</scope>
    <source>
        <strain evidence="3">LS3</strain>
    </source>
</reference>
<organism evidence="3">
    <name type="scientific">Blastobotrys adeninivorans</name>
    <name type="common">Yeast</name>
    <name type="synonym">Arxula adeninivorans</name>
    <dbReference type="NCBI Taxonomy" id="409370"/>
    <lineage>
        <taxon>Eukaryota</taxon>
        <taxon>Fungi</taxon>
        <taxon>Dikarya</taxon>
        <taxon>Ascomycota</taxon>
        <taxon>Saccharomycotina</taxon>
        <taxon>Dipodascomycetes</taxon>
        <taxon>Dipodascales</taxon>
        <taxon>Trichomonascaceae</taxon>
        <taxon>Blastobotrys</taxon>
    </lineage>
</organism>
<sequence>MVSLGVVGTGIFATDSHLPAIGKVDDLSVKAAFNRTKEKAEKFADVAGFPKSKVHDTLEDLIKDPEVDAVDALVPVSNNLATIKAAVAAGKPIAIEKPIAASLEDAKDIVKVARDTDLPVLILENFVYHEGVAKLKELLPKIGDVVTFLYQSTGPYAPNKYHATAWRQKPEHIGGYLSDGGVHQMAVLTEVLGSVKSVSARTTQLKEVSGDVDTLNALFNMESGAFGTFVYTSYLGATTKTTKFTIFGTKGSLVYDNSPGVGPVITAQFGEDAKSASAPETIKVEPETNNGVDKEFANFRDAVNAKDKSLLKVTPEKAFHHFAVIVACVLSGRKDSQLTEVEKP</sequence>
<dbReference type="InterPro" id="IPR000683">
    <property type="entry name" value="Gfo/Idh/MocA-like_OxRdtase_N"/>
</dbReference>
<feature type="domain" description="Gfo/Idh/MocA-like oxidoreductase C-terminal" evidence="2">
    <location>
        <begin position="141"/>
        <end position="336"/>
    </location>
</feature>
<dbReference type="PANTHER" id="PTHR43708:SF8">
    <property type="entry name" value="OXIDOREDUCTASE"/>
    <property type="match status" value="1"/>
</dbReference>
<dbReference type="InterPro" id="IPR051317">
    <property type="entry name" value="Gfo/Idh/MocA_oxidoreduct"/>
</dbReference>
<dbReference type="Gene3D" id="3.40.50.720">
    <property type="entry name" value="NAD(P)-binding Rossmann-like Domain"/>
    <property type="match status" value="1"/>
</dbReference>
<dbReference type="InterPro" id="IPR004104">
    <property type="entry name" value="Gfo/Idh/MocA-like_OxRdtase_C"/>
</dbReference>
<evidence type="ECO:0000313" key="3">
    <source>
        <dbReference type="EMBL" id="CDP35071.1"/>
    </source>
</evidence>
<dbReference type="Pfam" id="PF02894">
    <property type="entry name" value="GFO_IDH_MocA_C"/>
    <property type="match status" value="1"/>
</dbReference>
<dbReference type="GO" id="GO:0000166">
    <property type="term" value="F:nucleotide binding"/>
    <property type="evidence" value="ECO:0007669"/>
    <property type="project" value="InterPro"/>
</dbReference>
<dbReference type="EMBL" id="HG937693">
    <property type="protein sequence ID" value="CDP35071.1"/>
    <property type="molecule type" value="Genomic_DNA"/>
</dbReference>
<dbReference type="SUPFAM" id="SSF51735">
    <property type="entry name" value="NAD(P)-binding Rossmann-fold domains"/>
    <property type="match status" value="1"/>
</dbReference>
<feature type="domain" description="Gfo/Idh/MocA-like oxidoreductase N-terminal" evidence="1">
    <location>
        <begin position="4"/>
        <end position="119"/>
    </location>
</feature>
<dbReference type="SUPFAM" id="SSF55347">
    <property type="entry name" value="Glyceraldehyde-3-phosphate dehydrogenase-like, C-terminal domain"/>
    <property type="match status" value="1"/>
</dbReference>
<dbReference type="PhylomeDB" id="A0A060T7A9"/>
<dbReference type="InterPro" id="IPR036291">
    <property type="entry name" value="NAD(P)-bd_dom_sf"/>
</dbReference>
<dbReference type="Gene3D" id="3.30.360.10">
    <property type="entry name" value="Dihydrodipicolinate Reductase, domain 2"/>
    <property type="match status" value="1"/>
</dbReference>
<accession>A0A060T7A9</accession>
<proteinExistence type="predicted"/>
<reference evidence="3" key="1">
    <citation type="submission" date="2014-02" db="EMBL/GenBank/DDBJ databases">
        <authorList>
            <person name="Genoscope - CEA"/>
        </authorList>
    </citation>
    <scope>NUCLEOTIDE SEQUENCE</scope>
    <source>
        <strain evidence="3">LS3</strain>
    </source>
</reference>
<gene>
    <name evidence="3" type="ORF">GNLVRS02_ARAD1C26950g</name>
</gene>
<evidence type="ECO:0000259" key="1">
    <source>
        <dbReference type="Pfam" id="PF01408"/>
    </source>
</evidence>
<evidence type="ECO:0000259" key="2">
    <source>
        <dbReference type="Pfam" id="PF02894"/>
    </source>
</evidence>
<dbReference type="Pfam" id="PF01408">
    <property type="entry name" value="GFO_IDH_MocA"/>
    <property type="match status" value="1"/>
</dbReference>
<dbReference type="PANTHER" id="PTHR43708">
    <property type="entry name" value="CONSERVED EXPRESSED OXIDOREDUCTASE (EUROFUNG)"/>
    <property type="match status" value="1"/>
</dbReference>
<protein>
    <submittedName>
        <fullName evidence="3">ARAD1C26950p</fullName>
    </submittedName>
</protein>